<dbReference type="OrthoDB" id="212459at2"/>
<dbReference type="InterPro" id="IPR008599">
    <property type="entry name" value="Diacid_rec"/>
</dbReference>
<evidence type="ECO:0000256" key="1">
    <source>
        <dbReference type="ARBA" id="ARBA00006754"/>
    </source>
</evidence>
<feature type="domain" description="PucR C-terminal helix-turn-helix" evidence="3">
    <location>
        <begin position="319"/>
        <end position="372"/>
    </location>
</feature>
<feature type="domain" description="Putative sugar diacid recognition" evidence="2">
    <location>
        <begin position="6"/>
        <end position="138"/>
    </location>
</feature>
<dbReference type="InterPro" id="IPR025736">
    <property type="entry name" value="PucR_C-HTH_dom"/>
</dbReference>
<feature type="domain" description="CdaR GGDEF-like" evidence="4">
    <location>
        <begin position="147"/>
        <end position="268"/>
    </location>
</feature>
<reference evidence="5 6" key="1">
    <citation type="submission" date="2015-09" db="EMBL/GenBank/DDBJ databases">
        <authorList>
            <consortium name="Pathogen Informatics"/>
        </authorList>
    </citation>
    <scope>NUCLEOTIDE SEQUENCE [LARGE SCALE GENOMIC DNA]</scope>
    <source>
        <strain evidence="5 6">2789STDY5834939</strain>
    </source>
</reference>
<evidence type="ECO:0000313" key="5">
    <source>
        <dbReference type="EMBL" id="CUP41413.1"/>
    </source>
</evidence>
<dbReference type="Pfam" id="PF05651">
    <property type="entry name" value="Diacid_rec"/>
    <property type="match status" value="1"/>
</dbReference>
<dbReference type="EMBL" id="CZBE01000004">
    <property type="protein sequence ID" value="CUP41413.1"/>
    <property type="molecule type" value="Genomic_DNA"/>
</dbReference>
<dbReference type="InterPro" id="IPR042070">
    <property type="entry name" value="PucR_C-HTH_sf"/>
</dbReference>
<accession>A0A174MYJ5</accession>
<dbReference type="Pfam" id="PF13556">
    <property type="entry name" value="HTH_30"/>
    <property type="match status" value="1"/>
</dbReference>
<evidence type="ECO:0000259" key="4">
    <source>
        <dbReference type="Pfam" id="PF17853"/>
    </source>
</evidence>
<dbReference type="Pfam" id="PF17853">
    <property type="entry name" value="GGDEF_2"/>
    <property type="match status" value="1"/>
</dbReference>
<dbReference type="Proteomes" id="UP000095765">
    <property type="component" value="Unassembled WGS sequence"/>
</dbReference>
<evidence type="ECO:0000259" key="3">
    <source>
        <dbReference type="Pfam" id="PF13556"/>
    </source>
</evidence>
<dbReference type="Gene3D" id="1.10.10.2840">
    <property type="entry name" value="PucR C-terminal helix-turn-helix domain"/>
    <property type="match status" value="1"/>
</dbReference>
<name>A0A174MYJ5_9FIRM</name>
<organism evidence="5 6">
    <name type="scientific">Anaerotruncus colihominis</name>
    <dbReference type="NCBI Taxonomy" id="169435"/>
    <lineage>
        <taxon>Bacteria</taxon>
        <taxon>Bacillati</taxon>
        <taxon>Bacillota</taxon>
        <taxon>Clostridia</taxon>
        <taxon>Eubacteriales</taxon>
        <taxon>Oscillospiraceae</taxon>
        <taxon>Anaerotruncus</taxon>
    </lineage>
</organism>
<sequence length="387" mass="43246">MSGFQLSTQSAQRIVAEIGGIVGQNINMMDAQGYIIASTDPARIGFLHEGARQIIEERLPELYIRAEEATATARTGLNLPITHRGDIVGVIGITGEYGQVIGYGQVVKKMTEILIRESTEQDDKRLDLRMRSRFLENWVLAGGPVQGQALAERGLALGIDITIPRRVMVISAQELEHYTDNMAGQKLIENVENAVAAIVEAENGNIILRNAARQILLVRQRTDEQMRALALRLCKMARQTFGVYLCAGIDGEAGDVHKAYAQANTAWRSARMTRSGVMKYDQVTLELVADEVSRQTKMEFIRKVFRGCGYEEVRRWMGILEAYYESEGSISAAAQALYMHKNTLQYKLKKLCDITGRDVRLPSDSPVFYMAMLFFKEVEGSLLLLDD</sequence>
<dbReference type="AlphaFoldDB" id="A0A174MYJ5"/>
<gene>
    <name evidence="5" type="primary">cdaR_1</name>
    <name evidence="5" type="ORF">ERS852551_00713</name>
</gene>
<dbReference type="PANTHER" id="PTHR33744:SF15">
    <property type="entry name" value="CARBOHYDRATE DIACID REGULATOR"/>
    <property type="match status" value="1"/>
</dbReference>
<evidence type="ECO:0000313" key="6">
    <source>
        <dbReference type="Proteomes" id="UP000095765"/>
    </source>
</evidence>
<proteinExistence type="inferred from homology"/>
<evidence type="ECO:0000259" key="2">
    <source>
        <dbReference type="Pfam" id="PF05651"/>
    </source>
</evidence>
<protein>
    <submittedName>
        <fullName evidence="5">Sugar diacid regulator</fullName>
    </submittedName>
</protein>
<dbReference type="RefSeq" id="WP_006876928.1">
    <property type="nucleotide sequence ID" value="NZ_CABIWA010000004.1"/>
</dbReference>
<dbReference type="InterPro" id="IPR009057">
    <property type="entry name" value="Homeodomain-like_sf"/>
</dbReference>
<dbReference type="SUPFAM" id="SSF46689">
    <property type="entry name" value="Homeodomain-like"/>
    <property type="match status" value="1"/>
</dbReference>
<dbReference type="PANTHER" id="PTHR33744">
    <property type="entry name" value="CARBOHYDRATE DIACID REGULATOR"/>
    <property type="match status" value="1"/>
</dbReference>
<dbReference type="InterPro" id="IPR051448">
    <property type="entry name" value="CdaR-like_regulators"/>
</dbReference>
<comment type="similarity">
    <text evidence="1">Belongs to the CdaR family.</text>
</comment>
<dbReference type="GeneID" id="72463389"/>
<dbReference type="InterPro" id="IPR041522">
    <property type="entry name" value="CdaR_GGDEF"/>
</dbReference>